<organism evidence="3 4">
    <name type="scientific">Reichenbachiella faecimaris</name>
    <dbReference type="NCBI Taxonomy" id="692418"/>
    <lineage>
        <taxon>Bacteria</taxon>
        <taxon>Pseudomonadati</taxon>
        <taxon>Bacteroidota</taxon>
        <taxon>Cytophagia</taxon>
        <taxon>Cytophagales</taxon>
        <taxon>Reichenbachiellaceae</taxon>
        <taxon>Reichenbachiella</taxon>
    </lineage>
</organism>
<dbReference type="InterPro" id="IPR029058">
    <property type="entry name" value="AB_hydrolase_fold"/>
</dbReference>
<dbReference type="GO" id="GO:0008236">
    <property type="term" value="F:serine-type peptidase activity"/>
    <property type="evidence" value="ECO:0007669"/>
    <property type="project" value="InterPro"/>
</dbReference>
<keyword evidence="4" id="KW-1185">Reference proteome</keyword>
<dbReference type="PANTHER" id="PTHR22946:SF9">
    <property type="entry name" value="POLYKETIDE TRANSFERASE AF380"/>
    <property type="match status" value="1"/>
</dbReference>
<proteinExistence type="predicted"/>
<dbReference type="STRING" id="692418.SAMN04488029_3711"/>
<dbReference type="InterPro" id="IPR050261">
    <property type="entry name" value="FrsA_esterase"/>
</dbReference>
<dbReference type="SUPFAM" id="SSF53474">
    <property type="entry name" value="alpha/beta-Hydrolases"/>
    <property type="match status" value="1"/>
</dbReference>
<dbReference type="RefSeq" id="WP_084374330.1">
    <property type="nucleotide sequence ID" value="NZ_FWYF01000004.1"/>
</dbReference>
<name>A0A1W2GPQ8_REIFA</name>
<evidence type="ECO:0000313" key="4">
    <source>
        <dbReference type="Proteomes" id="UP000192472"/>
    </source>
</evidence>
<dbReference type="EMBL" id="FWYF01000004">
    <property type="protein sequence ID" value="SMD38256.1"/>
    <property type="molecule type" value="Genomic_DNA"/>
</dbReference>
<dbReference type="Gene3D" id="3.40.50.1820">
    <property type="entry name" value="alpha/beta hydrolase"/>
    <property type="match status" value="1"/>
</dbReference>
<dbReference type="Proteomes" id="UP000192472">
    <property type="component" value="Unassembled WGS sequence"/>
</dbReference>
<evidence type="ECO:0000259" key="2">
    <source>
        <dbReference type="Pfam" id="PF00326"/>
    </source>
</evidence>
<dbReference type="OrthoDB" id="9808543at2"/>
<dbReference type="AlphaFoldDB" id="A0A1W2GPQ8"/>
<dbReference type="PANTHER" id="PTHR22946">
    <property type="entry name" value="DIENELACTONE HYDROLASE DOMAIN-CONTAINING PROTEIN-RELATED"/>
    <property type="match status" value="1"/>
</dbReference>
<sequence length="282" mass="32065">MIKKEFILTSKHHERPFAIDFRYVPDGNHKPVILFVHGFKGFKDAMHFNMIADQMAEAGFVYMKINLSHNGVTPEHPQEFVDLEAFANNNFSIELDDISVAIDCIASGGLDMASAEIDLTRLYLAGHSRGGAVSILKACEDDRIKKLVTWAAVPDLERFWSDEFLVEWKEKGVQYIKNARTHQDMPLNYQMVDDFEQNSERFRIGSQLTKLKIPFLAIHGDADETVPVESLLMLKSFYPEVQVLQIAGAAHTFGGKHPWTEPNLPKHTQVLVERMMSFLKAD</sequence>
<feature type="domain" description="Peptidase S9 prolyl oligopeptidase catalytic" evidence="2">
    <location>
        <begin position="48"/>
        <end position="233"/>
    </location>
</feature>
<evidence type="ECO:0000313" key="3">
    <source>
        <dbReference type="EMBL" id="SMD38256.1"/>
    </source>
</evidence>
<dbReference type="InterPro" id="IPR001375">
    <property type="entry name" value="Peptidase_S9_cat"/>
</dbReference>
<accession>A0A1W2GPQ8</accession>
<protein>
    <submittedName>
        <fullName evidence="3">Alpha/beta hydrolase family protein</fullName>
    </submittedName>
</protein>
<dbReference type="Pfam" id="PF00326">
    <property type="entry name" value="Peptidase_S9"/>
    <property type="match status" value="1"/>
</dbReference>
<dbReference type="GO" id="GO:0006508">
    <property type="term" value="P:proteolysis"/>
    <property type="evidence" value="ECO:0007669"/>
    <property type="project" value="InterPro"/>
</dbReference>
<evidence type="ECO:0000256" key="1">
    <source>
        <dbReference type="ARBA" id="ARBA00022801"/>
    </source>
</evidence>
<gene>
    <name evidence="3" type="ORF">SAMN04488029_3711</name>
</gene>
<reference evidence="3 4" key="1">
    <citation type="submission" date="2017-04" db="EMBL/GenBank/DDBJ databases">
        <authorList>
            <person name="Afonso C.L."/>
            <person name="Miller P.J."/>
            <person name="Scott M.A."/>
            <person name="Spackman E."/>
            <person name="Goraichik I."/>
            <person name="Dimitrov K.M."/>
            <person name="Suarez D.L."/>
            <person name="Swayne D.E."/>
        </authorList>
    </citation>
    <scope>NUCLEOTIDE SEQUENCE [LARGE SCALE GENOMIC DNA]</scope>
    <source>
        <strain evidence="3 4">DSM 26133</strain>
    </source>
</reference>
<keyword evidence="1 3" id="KW-0378">Hydrolase</keyword>
<dbReference type="GO" id="GO:0052689">
    <property type="term" value="F:carboxylic ester hydrolase activity"/>
    <property type="evidence" value="ECO:0007669"/>
    <property type="project" value="UniProtKB-ARBA"/>
</dbReference>